<dbReference type="CDD" id="cd00761">
    <property type="entry name" value="Glyco_tranf_GTA_type"/>
    <property type="match status" value="1"/>
</dbReference>
<sequence length="248" mass="29219">MNELVSVITPSYNSAKFISQTIESVLAQTYENWEMIIVDDASPDNSNDIIENYCEKDSRIKLIKLERNSGPAVARNRAIEKAKGRYMAFLDADDLWKPEKLEKQLVFMYDNGCSFSYSFYETMNEEGKRLYKIIRPPVKLSYNDMLKSNYIGCLTVIYDTEKLGKMYMPLIKKRQDYGLWLNILKKIDYAFCAPEVLAIYRVRESSISINKFTLLKYNWKLFRKCEEFSVSKSLYYLTWNIIIKLMNK</sequence>
<feature type="domain" description="Glycosyltransferase 2-like" evidence="1">
    <location>
        <begin position="6"/>
        <end position="134"/>
    </location>
</feature>
<dbReference type="GO" id="GO:0016758">
    <property type="term" value="F:hexosyltransferase activity"/>
    <property type="evidence" value="ECO:0007669"/>
    <property type="project" value="UniProtKB-ARBA"/>
</dbReference>
<dbReference type="AlphaFoldDB" id="A0A5D0MPJ6"/>
<protein>
    <submittedName>
        <fullName evidence="2">Glycosyltransferase family 2 protein</fullName>
    </submittedName>
</protein>
<organism evidence="2 3">
    <name type="scientific">Flexistipes sinusarabici</name>
    <dbReference type="NCBI Taxonomy" id="2352"/>
    <lineage>
        <taxon>Bacteria</taxon>
        <taxon>Pseudomonadati</taxon>
        <taxon>Deferribacterota</taxon>
        <taxon>Deferribacteres</taxon>
        <taxon>Deferribacterales</taxon>
        <taxon>Flexistipitaceae</taxon>
        <taxon>Flexistipes</taxon>
    </lineage>
</organism>
<dbReference type="Gene3D" id="3.90.550.10">
    <property type="entry name" value="Spore Coat Polysaccharide Biosynthesis Protein SpsA, Chain A"/>
    <property type="match status" value="1"/>
</dbReference>
<gene>
    <name evidence="2" type="ORF">FXF49_05680</name>
</gene>
<dbReference type="RefSeq" id="WP_303700946.1">
    <property type="nucleotide sequence ID" value="NZ_VSIV01000128.1"/>
</dbReference>
<dbReference type="EMBL" id="VSIV01000128">
    <property type="protein sequence ID" value="TYB33573.1"/>
    <property type="molecule type" value="Genomic_DNA"/>
</dbReference>
<comment type="caution">
    <text evidence="2">The sequence shown here is derived from an EMBL/GenBank/DDBJ whole genome shotgun (WGS) entry which is preliminary data.</text>
</comment>
<evidence type="ECO:0000259" key="1">
    <source>
        <dbReference type="Pfam" id="PF00535"/>
    </source>
</evidence>
<reference evidence="2 3" key="1">
    <citation type="submission" date="2019-08" db="EMBL/GenBank/DDBJ databases">
        <title>Genomic characterization of a novel candidate phylum (ARYD3) from a high temperature, high salinity tertiary oil reservoir in north central Oklahoma, USA.</title>
        <authorList>
            <person name="Youssef N.H."/>
            <person name="Yadav A."/>
            <person name="Elshahed M.S."/>
        </authorList>
    </citation>
    <scope>NUCLEOTIDE SEQUENCE [LARGE SCALE GENOMIC DNA]</scope>
    <source>
        <strain evidence="2">ARYD1</strain>
    </source>
</reference>
<name>A0A5D0MPJ6_FLESI</name>
<dbReference type="SUPFAM" id="SSF53448">
    <property type="entry name" value="Nucleotide-diphospho-sugar transferases"/>
    <property type="match status" value="1"/>
</dbReference>
<keyword evidence="2" id="KW-0808">Transferase</keyword>
<dbReference type="PANTHER" id="PTHR22916">
    <property type="entry name" value="GLYCOSYLTRANSFERASE"/>
    <property type="match status" value="1"/>
</dbReference>
<accession>A0A5D0MPJ6</accession>
<dbReference type="Pfam" id="PF00535">
    <property type="entry name" value="Glycos_transf_2"/>
    <property type="match status" value="1"/>
</dbReference>
<dbReference type="PANTHER" id="PTHR22916:SF3">
    <property type="entry name" value="UDP-GLCNAC:BETAGAL BETA-1,3-N-ACETYLGLUCOSAMINYLTRANSFERASE-LIKE PROTEIN 1"/>
    <property type="match status" value="1"/>
</dbReference>
<dbReference type="InterPro" id="IPR029044">
    <property type="entry name" value="Nucleotide-diphossugar_trans"/>
</dbReference>
<evidence type="ECO:0000313" key="3">
    <source>
        <dbReference type="Proteomes" id="UP000323337"/>
    </source>
</evidence>
<dbReference type="InterPro" id="IPR001173">
    <property type="entry name" value="Glyco_trans_2-like"/>
</dbReference>
<proteinExistence type="predicted"/>
<dbReference type="Proteomes" id="UP000323337">
    <property type="component" value="Unassembled WGS sequence"/>
</dbReference>
<dbReference type="FunFam" id="3.90.550.10:FF:000130">
    <property type="entry name" value="Family 2 glycosyl transferase"/>
    <property type="match status" value="1"/>
</dbReference>
<evidence type="ECO:0000313" key="2">
    <source>
        <dbReference type="EMBL" id="TYB33573.1"/>
    </source>
</evidence>